<dbReference type="STRING" id="2018661.A0A2A2LN74"/>
<feature type="domain" description="SH2" evidence="4">
    <location>
        <begin position="20"/>
        <end position="117"/>
    </location>
</feature>
<dbReference type="PROSITE" id="PS50001">
    <property type="entry name" value="SH2"/>
    <property type="match status" value="1"/>
</dbReference>
<dbReference type="Pfam" id="PF00017">
    <property type="entry name" value="SH2"/>
    <property type="match status" value="1"/>
</dbReference>
<dbReference type="Proteomes" id="UP000218231">
    <property type="component" value="Unassembled WGS sequence"/>
</dbReference>
<dbReference type="PANTHER" id="PTHR24418">
    <property type="entry name" value="TYROSINE-PROTEIN KINASE"/>
    <property type="match status" value="1"/>
</dbReference>
<dbReference type="Gene3D" id="3.30.505.10">
    <property type="entry name" value="SH2 domain"/>
    <property type="match status" value="1"/>
</dbReference>
<accession>A0A2A2LN74</accession>
<evidence type="ECO:0000313" key="5">
    <source>
        <dbReference type="EMBL" id="PAV87447.1"/>
    </source>
</evidence>
<dbReference type="InterPro" id="IPR000980">
    <property type="entry name" value="SH2"/>
</dbReference>
<keyword evidence="1" id="KW-0547">Nucleotide-binding</keyword>
<dbReference type="PRINTS" id="PR00401">
    <property type="entry name" value="SH2DOMAIN"/>
</dbReference>
<dbReference type="InterPro" id="IPR036860">
    <property type="entry name" value="SH2_dom_sf"/>
</dbReference>
<evidence type="ECO:0000256" key="2">
    <source>
        <dbReference type="ARBA" id="ARBA00022840"/>
    </source>
</evidence>
<dbReference type="SMART" id="SM00252">
    <property type="entry name" value="SH2"/>
    <property type="match status" value="1"/>
</dbReference>
<sequence length="173" mass="19922">MSDNKTRMSAPKDALEHQLYYHGFRSRADAELLLKNNGDYLVRATDNRQCTELVLSVRHKNVVRHLSLMYESSKWQFGILRSTSHKLRQFDNVPDLVQYYTNNEKHCPGSVALRNPIAKPNWQINNNNVSYDKQKDAIGSGNFCSVFKGKYKRLGVEQDEIVAIKMGLSEQTK</sequence>
<proteinExistence type="predicted"/>
<dbReference type="InterPro" id="IPR035849">
    <property type="entry name" value="Fes/Fps/Fer_SH2"/>
</dbReference>
<protein>
    <recommendedName>
        <fullName evidence="4">SH2 domain-containing protein</fullName>
    </recommendedName>
</protein>
<dbReference type="OrthoDB" id="3256376at2759"/>
<evidence type="ECO:0000256" key="3">
    <source>
        <dbReference type="PROSITE-ProRule" id="PRU00191"/>
    </source>
</evidence>
<dbReference type="AlphaFoldDB" id="A0A2A2LN74"/>
<keyword evidence="2" id="KW-0067">ATP-binding</keyword>
<evidence type="ECO:0000256" key="1">
    <source>
        <dbReference type="ARBA" id="ARBA00022741"/>
    </source>
</evidence>
<evidence type="ECO:0000313" key="6">
    <source>
        <dbReference type="Proteomes" id="UP000218231"/>
    </source>
</evidence>
<comment type="caution">
    <text evidence="5">The sequence shown here is derived from an EMBL/GenBank/DDBJ whole genome shotgun (WGS) entry which is preliminary data.</text>
</comment>
<dbReference type="SUPFAM" id="SSF55550">
    <property type="entry name" value="SH2 domain"/>
    <property type="match status" value="1"/>
</dbReference>
<gene>
    <name evidence="5" type="ORF">WR25_18592</name>
</gene>
<name>A0A2A2LN74_9BILA</name>
<dbReference type="InterPro" id="IPR050198">
    <property type="entry name" value="Non-receptor_tyrosine_kinases"/>
</dbReference>
<keyword evidence="3" id="KW-0727">SH2 domain</keyword>
<evidence type="ECO:0000259" key="4">
    <source>
        <dbReference type="PROSITE" id="PS50001"/>
    </source>
</evidence>
<keyword evidence="6" id="KW-1185">Reference proteome</keyword>
<reference evidence="5 6" key="1">
    <citation type="journal article" date="2017" name="Curr. Biol.">
        <title>Genome architecture and evolution of a unichromosomal asexual nematode.</title>
        <authorList>
            <person name="Fradin H."/>
            <person name="Zegar C."/>
            <person name="Gutwein M."/>
            <person name="Lucas J."/>
            <person name="Kovtun M."/>
            <person name="Corcoran D."/>
            <person name="Baugh L.R."/>
            <person name="Kiontke K."/>
            <person name="Gunsalus K."/>
            <person name="Fitch D.H."/>
            <person name="Piano F."/>
        </authorList>
    </citation>
    <scope>NUCLEOTIDE SEQUENCE [LARGE SCALE GENOMIC DNA]</scope>
    <source>
        <strain evidence="5">PF1309</strain>
    </source>
</reference>
<organism evidence="5 6">
    <name type="scientific">Diploscapter pachys</name>
    <dbReference type="NCBI Taxonomy" id="2018661"/>
    <lineage>
        <taxon>Eukaryota</taxon>
        <taxon>Metazoa</taxon>
        <taxon>Ecdysozoa</taxon>
        <taxon>Nematoda</taxon>
        <taxon>Chromadorea</taxon>
        <taxon>Rhabditida</taxon>
        <taxon>Rhabditina</taxon>
        <taxon>Rhabditomorpha</taxon>
        <taxon>Rhabditoidea</taxon>
        <taxon>Rhabditidae</taxon>
        <taxon>Diploscapter</taxon>
    </lineage>
</organism>
<dbReference type="GO" id="GO:0005524">
    <property type="term" value="F:ATP binding"/>
    <property type="evidence" value="ECO:0007669"/>
    <property type="project" value="UniProtKB-KW"/>
</dbReference>
<dbReference type="CDD" id="cd10361">
    <property type="entry name" value="SH2_Fps_family"/>
    <property type="match status" value="1"/>
</dbReference>
<dbReference type="EMBL" id="LIAE01006566">
    <property type="protein sequence ID" value="PAV87447.1"/>
    <property type="molecule type" value="Genomic_DNA"/>
</dbReference>
<dbReference type="Gene3D" id="3.30.200.20">
    <property type="entry name" value="Phosphorylase Kinase, domain 1"/>
    <property type="match status" value="1"/>
</dbReference>